<dbReference type="InterPro" id="IPR044802">
    <property type="entry name" value="NADKc-like"/>
</dbReference>
<dbReference type="GO" id="GO:0016301">
    <property type="term" value="F:kinase activity"/>
    <property type="evidence" value="ECO:0007669"/>
    <property type="project" value="InterPro"/>
</dbReference>
<dbReference type="GO" id="GO:0005524">
    <property type="term" value="F:ATP binding"/>
    <property type="evidence" value="ECO:0007669"/>
    <property type="project" value="UniProtKB-KW"/>
</dbReference>
<organism evidence="5 6">
    <name type="scientific">Phoenix dactylifera</name>
    <name type="common">Date palm</name>
    <dbReference type="NCBI Taxonomy" id="42345"/>
    <lineage>
        <taxon>Eukaryota</taxon>
        <taxon>Viridiplantae</taxon>
        <taxon>Streptophyta</taxon>
        <taxon>Embryophyta</taxon>
        <taxon>Tracheophyta</taxon>
        <taxon>Spermatophyta</taxon>
        <taxon>Magnoliopsida</taxon>
        <taxon>Liliopsida</taxon>
        <taxon>Arecaceae</taxon>
        <taxon>Coryphoideae</taxon>
        <taxon>Phoeniceae</taxon>
        <taxon>Phoenix</taxon>
    </lineage>
</organism>
<dbReference type="GeneID" id="103704593"/>
<dbReference type="RefSeq" id="XP_026659411.2">
    <property type="nucleotide sequence ID" value="XM_026803610.2"/>
</dbReference>
<dbReference type="SUPFAM" id="SSF52540">
    <property type="entry name" value="P-loop containing nucleoside triphosphate hydrolases"/>
    <property type="match status" value="1"/>
</dbReference>
<keyword evidence="1" id="KW-0547">Nucleotide-binding</keyword>
<keyword evidence="2" id="KW-0067">ATP-binding</keyword>
<reference evidence="6" key="1">
    <citation type="submission" date="2025-08" db="UniProtKB">
        <authorList>
            <consortium name="RefSeq"/>
        </authorList>
    </citation>
    <scope>IDENTIFICATION</scope>
    <source>
        <tissue evidence="6">Young leaves</tissue>
    </source>
</reference>
<dbReference type="Gene3D" id="3.40.50.300">
    <property type="entry name" value="P-loop containing nucleotide triphosphate hydrolases"/>
    <property type="match status" value="1"/>
</dbReference>
<dbReference type="InterPro" id="IPR010488">
    <property type="entry name" value="Zeta_toxin_domain"/>
</dbReference>
<dbReference type="PANTHER" id="PTHR31153:SF1">
    <property type="entry name" value="CALMODULIN CALCIUM-DEPENDENT NAD KINASE"/>
    <property type="match status" value="1"/>
</dbReference>
<feature type="compositionally biased region" description="Acidic residues" evidence="3">
    <location>
        <begin position="361"/>
        <end position="370"/>
    </location>
</feature>
<name>A0A8B8J3F3_PHODC</name>
<protein>
    <submittedName>
        <fullName evidence="6">Uncharacterized protein LOC103704593 isoform X1</fullName>
    </submittedName>
</protein>
<dbReference type="PANTHER" id="PTHR31153">
    <property type="entry name" value="CALMODULIN CALCIUM-DEPENDENT NAD KINASE"/>
    <property type="match status" value="1"/>
</dbReference>
<accession>A0A8B8J3F3</accession>
<dbReference type="OrthoDB" id="10267859at2759"/>
<evidence type="ECO:0000256" key="2">
    <source>
        <dbReference type="ARBA" id="ARBA00022840"/>
    </source>
</evidence>
<proteinExistence type="predicted"/>
<dbReference type="Proteomes" id="UP000228380">
    <property type="component" value="Unplaced"/>
</dbReference>
<gene>
    <name evidence="6" type="primary">LOC103704593</name>
</gene>
<evidence type="ECO:0000313" key="6">
    <source>
        <dbReference type="RefSeq" id="XP_026659411.2"/>
    </source>
</evidence>
<feature type="domain" description="Zeta toxin" evidence="4">
    <location>
        <begin position="251"/>
        <end position="332"/>
    </location>
</feature>
<dbReference type="InterPro" id="IPR027417">
    <property type="entry name" value="P-loop_NTPase"/>
</dbReference>
<feature type="region of interest" description="Disordered" evidence="3">
    <location>
        <begin position="356"/>
        <end position="376"/>
    </location>
</feature>
<sequence>MHEGAIAAAVGCHRKKQRSVRDTSLMPRLVLTDSGGVEELESFSHYVARQLGFEDANECPQLCKLAYDFLRKTKGCEDSIFAFFAGDSNPETVCLKFIEELDRCILGYFAFHWDHATLMITKVLTADGEPKRKLKDMVMEATRKQRFERVTRDLKVARLFSTLVEEMKAIGIASHDDSRCADAMVPVACGDRRPVLLLMGGGMGAGKSTVLHDILEQDSHFRYTIQEKCNALKCAGTQAGKAYFGCSEFWSKANAVRVEADAFKERDVIYRAISSRGHHNDMLQTAELVHQSSTDAASSLLVTALNEGRDVIMDGTLSWEPFVEQTIAMARAVHRRRYRMGAGYKVAEDESITENYWKPVDDDDDDDDDNNNNCETSKRKPYRIELIGVVCDAYLAVVRGIRRAIMIKRAVRVKSQLKSHQRFASAFRRYCELVDDAKLYSTNALGTAKLIARKDVDSNLLVNPQEFSCLERVSKLNEEANSICELYPHGDTGCGSRSIWHDIVMSPSRKSIQRELKAAVQMIEKQSS</sequence>
<evidence type="ECO:0000256" key="3">
    <source>
        <dbReference type="SAM" id="MobiDB-lite"/>
    </source>
</evidence>
<dbReference type="Pfam" id="PF06414">
    <property type="entry name" value="Zeta_toxin"/>
    <property type="match status" value="1"/>
</dbReference>
<evidence type="ECO:0000256" key="1">
    <source>
        <dbReference type="ARBA" id="ARBA00022741"/>
    </source>
</evidence>
<evidence type="ECO:0000259" key="4">
    <source>
        <dbReference type="Pfam" id="PF06414"/>
    </source>
</evidence>
<evidence type="ECO:0000313" key="5">
    <source>
        <dbReference type="Proteomes" id="UP000228380"/>
    </source>
</evidence>
<dbReference type="AlphaFoldDB" id="A0A8B8J3F3"/>
<keyword evidence="5" id="KW-1185">Reference proteome</keyword>